<organism evidence="2 3">
    <name type="scientific">Candidatus Nitrososphaera evergladensis SR1</name>
    <dbReference type="NCBI Taxonomy" id="1459636"/>
    <lineage>
        <taxon>Archaea</taxon>
        <taxon>Nitrososphaerota</taxon>
        <taxon>Nitrososphaeria</taxon>
        <taxon>Nitrososphaerales</taxon>
        <taxon>Nitrososphaeraceae</taxon>
        <taxon>Nitrososphaera</taxon>
    </lineage>
</organism>
<keyword evidence="3" id="KW-1185">Reference proteome</keyword>
<dbReference type="KEGG" id="nev:NTE_02435"/>
<feature type="domain" description="Cupin type-2" evidence="1">
    <location>
        <begin position="37"/>
        <end position="95"/>
    </location>
</feature>
<dbReference type="AlphaFoldDB" id="A0A075MTF7"/>
<reference evidence="2 3" key="1">
    <citation type="journal article" date="2014" name="PLoS ONE">
        <title>Genome Sequence of Candidatus Nitrososphaera evergladensis from Group I.1b Enriched from Everglades Soil Reveals Novel Genomic Features of the Ammonia-Oxidizing Archaea.</title>
        <authorList>
            <person name="Zhalnina K.V."/>
            <person name="Dias R."/>
            <person name="Leonard M.T."/>
            <person name="Dorr de Quadros P."/>
            <person name="Camargo F.A."/>
            <person name="Drew J.C."/>
            <person name="Farmerie W.G."/>
            <person name="Daroub S.H."/>
            <person name="Triplett E.W."/>
        </authorList>
    </citation>
    <scope>NUCLEOTIDE SEQUENCE [LARGE SCALE GENOMIC DNA]</scope>
    <source>
        <strain evidence="2 3">SR1</strain>
    </source>
</reference>
<name>A0A075MTF7_9ARCH</name>
<evidence type="ECO:0000259" key="1">
    <source>
        <dbReference type="Pfam" id="PF07883"/>
    </source>
</evidence>
<accession>A0A075MTF7</accession>
<dbReference type="RefSeq" id="WP_148701052.1">
    <property type="nucleotide sequence ID" value="NZ_CP007174.1"/>
</dbReference>
<protein>
    <submittedName>
        <fullName evidence="2">Cupin domain-containing protein</fullName>
    </submittedName>
</protein>
<sequence length="105" mass="12001">MKEKGQAFDLDDLLTKIDKDSYWVDFIKIRHLEAGVLRLYPNEEDTQTPHDADELYFVVEGSGFISMGKESKAVKKGSVLFVPAGMPHHFYGNRNTLVVLYMFAE</sequence>
<dbReference type="InterPro" id="IPR011051">
    <property type="entry name" value="RmlC_Cupin_sf"/>
</dbReference>
<dbReference type="InterPro" id="IPR014710">
    <property type="entry name" value="RmlC-like_jellyroll"/>
</dbReference>
<dbReference type="GeneID" id="41598143"/>
<dbReference type="EMBL" id="CP007174">
    <property type="protein sequence ID" value="AIF84485.1"/>
    <property type="molecule type" value="Genomic_DNA"/>
</dbReference>
<gene>
    <name evidence="2" type="ORF">NTE_02435</name>
</gene>
<dbReference type="OrthoDB" id="190812at2157"/>
<evidence type="ECO:0000313" key="2">
    <source>
        <dbReference type="EMBL" id="AIF84485.1"/>
    </source>
</evidence>
<proteinExistence type="predicted"/>
<dbReference type="HOGENOM" id="CLU_149791_1_1_2"/>
<dbReference type="Pfam" id="PF07883">
    <property type="entry name" value="Cupin_2"/>
    <property type="match status" value="1"/>
</dbReference>
<dbReference type="InterPro" id="IPR013096">
    <property type="entry name" value="Cupin_2"/>
</dbReference>
<dbReference type="Proteomes" id="UP000028194">
    <property type="component" value="Chromosome"/>
</dbReference>
<dbReference type="SUPFAM" id="SSF51182">
    <property type="entry name" value="RmlC-like cupins"/>
    <property type="match status" value="1"/>
</dbReference>
<dbReference type="STRING" id="1459636.NTE_02435"/>
<dbReference type="eggNOG" id="arCOG03008">
    <property type="taxonomic scope" value="Archaea"/>
</dbReference>
<evidence type="ECO:0000313" key="3">
    <source>
        <dbReference type="Proteomes" id="UP000028194"/>
    </source>
</evidence>
<dbReference type="Gene3D" id="2.60.120.10">
    <property type="entry name" value="Jelly Rolls"/>
    <property type="match status" value="1"/>
</dbReference>